<dbReference type="RefSeq" id="WP_094018877.1">
    <property type="nucleotide sequence ID" value="NZ_NMQW01000094.1"/>
</dbReference>
<dbReference type="AlphaFoldDB" id="A0A229UFX2"/>
<dbReference type="OrthoDB" id="9871382at2"/>
<reference evidence="1 2" key="1">
    <citation type="submission" date="2017-07" db="EMBL/GenBank/DDBJ databases">
        <title>Genome sequencing and assembly of Paenibacillus rigui.</title>
        <authorList>
            <person name="Mayilraj S."/>
        </authorList>
    </citation>
    <scope>NUCLEOTIDE SEQUENCE [LARGE SCALE GENOMIC DNA]</scope>
    <source>
        <strain evidence="1 2">JCM 16352</strain>
    </source>
</reference>
<protein>
    <submittedName>
        <fullName evidence="1">Uncharacterized protein</fullName>
    </submittedName>
</protein>
<keyword evidence="2" id="KW-1185">Reference proteome</keyword>
<sequence>MTRLFLVRKYYINGPIHEEGIFNSFNKAEEFVKQISAVNPNKYIYSIGRIIINSVYLNSFDPWDDEMKWEYDIKGNLCRKFVNNNGWNYESEWKINGNSFSLGDIVFVMGNLKNPYAYTNEDIIGVIADVPKTLDEWNSLGYSDDEWKKTYLIDYVNSSGYFTHCHVDEEGIFLYEQSIPEDLAILQSLSDHYKGLHKIDYLKLNNIRDKKIFIKGIS</sequence>
<accession>A0A229UFX2</accession>
<evidence type="ECO:0000313" key="1">
    <source>
        <dbReference type="EMBL" id="OXM82280.1"/>
    </source>
</evidence>
<organism evidence="1 2">
    <name type="scientific">Paenibacillus rigui</name>
    <dbReference type="NCBI Taxonomy" id="554312"/>
    <lineage>
        <taxon>Bacteria</taxon>
        <taxon>Bacillati</taxon>
        <taxon>Bacillota</taxon>
        <taxon>Bacilli</taxon>
        <taxon>Bacillales</taxon>
        <taxon>Paenibacillaceae</taxon>
        <taxon>Paenibacillus</taxon>
    </lineage>
</organism>
<proteinExistence type="predicted"/>
<name>A0A229UFX2_9BACL</name>
<comment type="caution">
    <text evidence="1">The sequence shown here is derived from an EMBL/GenBank/DDBJ whole genome shotgun (WGS) entry which is preliminary data.</text>
</comment>
<gene>
    <name evidence="1" type="ORF">CF651_31775</name>
</gene>
<dbReference type="Proteomes" id="UP000215509">
    <property type="component" value="Unassembled WGS sequence"/>
</dbReference>
<dbReference type="EMBL" id="NMQW01000094">
    <property type="protein sequence ID" value="OXM82280.1"/>
    <property type="molecule type" value="Genomic_DNA"/>
</dbReference>
<evidence type="ECO:0000313" key="2">
    <source>
        <dbReference type="Proteomes" id="UP000215509"/>
    </source>
</evidence>